<accession>K7SNZ9</accession>
<gene>
    <name evidence="1" type="ordered locus">PACID_31650</name>
</gene>
<proteinExistence type="predicted"/>
<dbReference type="EMBL" id="CP003493">
    <property type="protein sequence ID" value="AFV90925.1"/>
    <property type="molecule type" value="Genomic_DNA"/>
</dbReference>
<dbReference type="KEGG" id="pbo:PACID_31650"/>
<name>K7SNZ9_ACIA4</name>
<protein>
    <submittedName>
        <fullName evidence="1">Uncharacterized protein</fullName>
    </submittedName>
</protein>
<reference evidence="1 2" key="1">
    <citation type="journal article" date="2012" name="BMC Genomics">
        <title>The genome sequence of Propionibacterium acidipropionici provides insights into its biotechnological and industrial potential.</title>
        <authorList>
            <person name="Parizzi L.P."/>
            <person name="Grassi M.C."/>
            <person name="Llerena L.A."/>
            <person name="Carazzolle M.F."/>
            <person name="Queiroz V.L."/>
            <person name="Lunardi I."/>
            <person name="Zeidler A.F."/>
            <person name="Teixeira P.J."/>
            <person name="Mieczkowski P."/>
            <person name="Rincones J."/>
            <person name="Pereira G.A."/>
        </authorList>
    </citation>
    <scope>NUCLEOTIDE SEQUENCE [LARGE SCALE GENOMIC DNA]</scope>
    <source>
        <strain evidence="2">ATCC 4875 / DSM 20272 / JCM 6432 / NBRC 12425 / NCIMB 8070</strain>
    </source>
</reference>
<dbReference type="Proteomes" id="UP000000214">
    <property type="component" value="Chromosome"/>
</dbReference>
<dbReference type="PATRIC" id="fig|1171373.8.peg.3112"/>
<sequence>MLDMALAWIFLILSVLALGLAGAAFLTLARSHRRDAVTDYLHELLSPGIMSARNVVISAAQDGPVAERDASDSQKKVAEYRGAILQVMGIIQAAGPVVKRYVENRRSTMAEGILVYKQLNLILPSLREALRLWGPEVDLWESAKETNRTLNTLLSIRNVFEMPQMTIDDVRLPEESPVENAVA</sequence>
<dbReference type="HOGENOM" id="CLU_1473945_0_0_11"/>
<evidence type="ECO:0000313" key="2">
    <source>
        <dbReference type="Proteomes" id="UP000000214"/>
    </source>
</evidence>
<organism evidence="1 2">
    <name type="scientific">Acidipropionibacterium acidipropionici (strain ATCC 4875 / DSM 20272 / JCM 6432 / NBRC 12425 / NCIMB 8070 / 4)</name>
    <name type="common">Propionibacterium acidipropionici</name>
    <dbReference type="NCBI Taxonomy" id="1171373"/>
    <lineage>
        <taxon>Bacteria</taxon>
        <taxon>Bacillati</taxon>
        <taxon>Actinomycetota</taxon>
        <taxon>Actinomycetes</taxon>
        <taxon>Propionibacteriales</taxon>
        <taxon>Propionibacteriaceae</taxon>
        <taxon>Acidipropionibacterium</taxon>
    </lineage>
</organism>
<evidence type="ECO:0000313" key="1">
    <source>
        <dbReference type="EMBL" id="AFV90925.1"/>
    </source>
</evidence>
<dbReference type="AlphaFoldDB" id="K7SNZ9"/>